<organism evidence="2 3">
    <name type="scientific">Antrihabitans stalactiti</name>
    <dbReference type="NCBI Taxonomy" id="2584121"/>
    <lineage>
        <taxon>Bacteria</taxon>
        <taxon>Bacillati</taxon>
        <taxon>Actinomycetota</taxon>
        <taxon>Actinomycetes</taxon>
        <taxon>Mycobacteriales</taxon>
        <taxon>Nocardiaceae</taxon>
        <taxon>Antrihabitans</taxon>
    </lineage>
</organism>
<dbReference type="InterPro" id="IPR029058">
    <property type="entry name" value="AB_hydrolase_fold"/>
</dbReference>
<dbReference type="GO" id="GO:0016787">
    <property type="term" value="F:hydrolase activity"/>
    <property type="evidence" value="ECO:0007669"/>
    <property type="project" value="UniProtKB-KW"/>
</dbReference>
<proteinExistence type="predicted"/>
<sequence>MPFFDGAVGRVHYRRWQVKAPRAVMVFLHGRGQHSGQYHRFARTLGAAEIELWAIDFVGHGLSEGEEGVVVALESLAADASNLLSIARSERAGLRVVLAGHSLGAATTLAVLANSSVDGVVLCGTPRSIAGTAVPGGDLLVVHGVDDRLAPIEPVREWVAARSGVVFHEYLDAGHDLLHEPVQAQVTADIVEFVLSL</sequence>
<keyword evidence="2" id="KW-0378">Hydrolase</keyword>
<dbReference type="EMBL" id="VCQU01000008">
    <property type="protein sequence ID" value="NMN97759.1"/>
    <property type="molecule type" value="Genomic_DNA"/>
</dbReference>
<dbReference type="Pfam" id="PF12146">
    <property type="entry name" value="Hydrolase_4"/>
    <property type="match status" value="1"/>
</dbReference>
<protein>
    <submittedName>
        <fullName evidence="2">Alpha/beta hydrolase</fullName>
    </submittedName>
</protein>
<dbReference type="Proteomes" id="UP000535543">
    <property type="component" value="Unassembled WGS sequence"/>
</dbReference>
<name>A0A848KHJ1_9NOCA</name>
<gene>
    <name evidence="2" type="ORF">FGL95_22230</name>
</gene>
<feature type="domain" description="Serine aminopeptidase S33" evidence="1">
    <location>
        <begin position="20"/>
        <end position="125"/>
    </location>
</feature>
<dbReference type="Gene3D" id="3.40.50.1820">
    <property type="entry name" value="alpha/beta hydrolase"/>
    <property type="match status" value="2"/>
</dbReference>
<reference evidence="2 3" key="2">
    <citation type="submission" date="2020-06" db="EMBL/GenBank/DDBJ databases">
        <title>Antribacter stalactiti gen. nov., sp. nov., a new member of the family Nacardiaceae isolated from a cave.</title>
        <authorList>
            <person name="Kim I.S."/>
        </authorList>
    </citation>
    <scope>NUCLEOTIDE SEQUENCE [LARGE SCALE GENOMIC DNA]</scope>
    <source>
        <strain evidence="2 3">YC2-7</strain>
    </source>
</reference>
<comment type="caution">
    <text evidence="2">The sequence shown here is derived from an EMBL/GenBank/DDBJ whole genome shotgun (WGS) entry which is preliminary data.</text>
</comment>
<reference evidence="2 3" key="1">
    <citation type="submission" date="2019-05" db="EMBL/GenBank/DDBJ databases">
        <authorList>
            <person name="Lee S.D."/>
        </authorList>
    </citation>
    <scope>NUCLEOTIDE SEQUENCE [LARGE SCALE GENOMIC DNA]</scope>
    <source>
        <strain evidence="2 3">YC2-7</strain>
    </source>
</reference>
<dbReference type="InterPro" id="IPR022742">
    <property type="entry name" value="Hydrolase_4"/>
</dbReference>
<dbReference type="RefSeq" id="WP_169590868.1">
    <property type="nucleotide sequence ID" value="NZ_VCQU01000008.1"/>
</dbReference>
<accession>A0A848KHJ1</accession>
<dbReference type="SUPFAM" id="SSF53474">
    <property type="entry name" value="alpha/beta-Hydrolases"/>
    <property type="match status" value="1"/>
</dbReference>
<dbReference type="PANTHER" id="PTHR11614">
    <property type="entry name" value="PHOSPHOLIPASE-RELATED"/>
    <property type="match status" value="1"/>
</dbReference>
<dbReference type="InterPro" id="IPR051044">
    <property type="entry name" value="MAG_DAG_Lipase"/>
</dbReference>
<evidence type="ECO:0000259" key="1">
    <source>
        <dbReference type="Pfam" id="PF12146"/>
    </source>
</evidence>
<evidence type="ECO:0000313" key="2">
    <source>
        <dbReference type="EMBL" id="NMN97759.1"/>
    </source>
</evidence>
<dbReference type="AlphaFoldDB" id="A0A848KHJ1"/>
<evidence type="ECO:0000313" key="3">
    <source>
        <dbReference type="Proteomes" id="UP000535543"/>
    </source>
</evidence>
<keyword evidence="3" id="KW-1185">Reference proteome</keyword>